<evidence type="ECO:0000313" key="2">
    <source>
        <dbReference type="Proteomes" id="UP000887229"/>
    </source>
</evidence>
<name>A0A9P7ZIA1_9HYPO</name>
<dbReference type="GeneID" id="70293279"/>
<accession>A0A9P7ZIA1</accession>
<dbReference type="RefSeq" id="XP_046116170.1">
    <property type="nucleotide sequence ID" value="XM_046262376.1"/>
</dbReference>
<dbReference type="EMBL" id="MU251263">
    <property type="protein sequence ID" value="KAG9252246.1"/>
    <property type="molecule type" value="Genomic_DNA"/>
</dbReference>
<organism evidence="1 2">
    <name type="scientific">Emericellopsis atlantica</name>
    <dbReference type="NCBI Taxonomy" id="2614577"/>
    <lineage>
        <taxon>Eukaryota</taxon>
        <taxon>Fungi</taxon>
        <taxon>Dikarya</taxon>
        <taxon>Ascomycota</taxon>
        <taxon>Pezizomycotina</taxon>
        <taxon>Sordariomycetes</taxon>
        <taxon>Hypocreomycetidae</taxon>
        <taxon>Hypocreales</taxon>
        <taxon>Bionectriaceae</taxon>
        <taxon>Emericellopsis</taxon>
    </lineage>
</organism>
<protein>
    <submittedName>
        <fullName evidence="1">Uncharacterized protein</fullName>
    </submittedName>
</protein>
<dbReference type="AlphaFoldDB" id="A0A9P7ZIA1"/>
<comment type="caution">
    <text evidence="1">The sequence shown here is derived from an EMBL/GenBank/DDBJ whole genome shotgun (WGS) entry which is preliminary data.</text>
</comment>
<dbReference type="Proteomes" id="UP000887229">
    <property type="component" value="Unassembled WGS sequence"/>
</dbReference>
<proteinExistence type="predicted"/>
<sequence>MTLYAIIMEVIDALSAFVNRIGFFELVARRPHLFKSPSSLTTIPPLQILHPEILQDDYIALQERFDHQTWGVSMSTAELERFRYLLHLEKLPLLDDVRADYKVKVDAAIDFRHSFQELRDVVMSQGTENVSRSTLEVLDQRRALFCPEDAAFREILNKAICSHLATNTKTIDIHSRARGGSVNTLGPLDAAALVHHGVKRRKSFSDSLNQSSRPVSQAA</sequence>
<gene>
    <name evidence="1" type="ORF">F5Z01DRAFT_638521</name>
</gene>
<reference evidence="1" key="1">
    <citation type="journal article" date="2021" name="IMA Fungus">
        <title>Genomic characterization of three marine fungi, including Emericellopsis atlantica sp. nov. with signatures of a generalist lifestyle and marine biomass degradation.</title>
        <authorList>
            <person name="Hagestad O.C."/>
            <person name="Hou L."/>
            <person name="Andersen J.H."/>
            <person name="Hansen E.H."/>
            <person name="Altermark B."/>
            <person name="Li C."/>
            <person name="Kuhnert E."/>
            <person name="Cox R.J."/>
            <person name="Crous P.W."/>
            <person name="Spatafora J.W."/>
            <person name="Lail K."/>
            <person name="Amirebrahimi M."/>
            <person name="Lipzen A."/>
            <person name="Pangilinan J."/>
            <person name="Andreopoulos W."/>
            <person name="Hayes R.D."/>
            <person name="Ng V."/>
            <person name="Grigoriev I.V."/>
            <person name="Jackson S.A."/>
            <person name="Sutton T.D.S."/>
            <person name="Dobson A.D.W."/>
            <person name="Rama T."/>
        </authorList>
    </citation>
    <scope>NUCLEOTIDE SEQUENCE</scope>
    <source>
        <strain evidence="1">TS7</strain>
    </source>
</reference>
<keyword evidence="2" id="KW-1185">Reference proteome</keyword>
<evidence type="ECO:0000313" key="1">
    <source>
        <dbReference type="EMBL" id="KAG9252246.1"/>
    </source>
</evidence>